<evidence type="ECO:0000313" key="3">
    <source>
        <dbReference type="Proteomes" id="UP000054279"/>
    </source>
</evidence>
<dbReference type="HOGENOM" id="CLU_329871_0_0_1"/>
<organism evidence="2 3">
    <name type="scientific">Sphaerobolus stellatus (strain SS14)</name>
    <dbReference type="NCBI Taxonomy" id="990650"/>
    <lineage>
        <taxon>Eukaryota</taxon>
        <taxon>Fungi</taxon>
        <taxon>Dikarya</taxon>
        <taxon>Basidiomycota</taxon>
        <taxon>Agaricomycotina</taxon>
        <taxon>Agaricomycetes</taxon>
        <taxon>Phallomycetidae</taxon>
        <taxon>Geastrales</taxon>
        <taxon>Sphaerobolaceae</taxon>
        <taxon>Sphaerobolus</taxon>
    </lineage>
</organism>
<feature type="region of interest" description="Disordered" evidence="1">
    <location>
        <begin position="557"/>
        <end position="609"/>
    </location>
</feature>
<evidence type="ECO:0000313" key="2">
    <source>
        <dbReference type="EMBL" id="KIJ45333.1"/>
    </source>
</evidence>
<dbReference type="EMBL" id="KN837112">
    <property type="protein sequence ID" value="KIJ45333.1"/>
    <property type="molecule type" value="Genomic_DNA"/>
</dbReference>
<evidence type="ECO:0000256" key="1">
    <source>
        <dbReference type="SAM" id="MobiDB-lite"/>
    </source>
</evidence>
<dbReference type="Proteomes" id="UP000054279">
    <property type="component" value="Unassembled WGS sequence"/>
</dbReference>
<name>A0A0C9UR03_SPHS4</name>
<sequence length="870" mass="96433">MSGNPTPNGNPHLAYEFYYSIQCHLCGAAMQRIAVNVSGREENRGRLMQRCSNAPHCLFTQFLTTPYPDRTEAQHAADILNASAPRRNTSPFAERALLPANNQPASTQNHPPASPISSSNVKIPLSPVHPVMQFNPEAPPSSQPPLNPFPHPSALPDHVNHPSPPSFVFCSNSTGLPPPPQQPNPQSCLAPSNKSFCVGTKCLGCMVPAAAGCVHRMCYRCCDDQFALLVSKSQEPPVCPQHKNRPAQQWGLPTFPLPPGVSTLIPSQAFPLPPTISQVTPPSTQQRQVYPNSMDNAWSVSCINAHAQNMENLKTQSLAQKLKVQSGQQVHIVLYHMKATLPHKLIFTVPTFPQFTFQQAAPQLQLPADVILDLWQHTQDWFGIALDTPMQVVKNEVLLVKQCIHGTLPDSDCPGIEEEKHLPHRSSSSCLKAHQRESPSLSGSPPPRPRKKARSSSASSKANWKVKKWPVKWRYAEVEDGIHRTTAWQKQGKSAGQAWVDVFPGSSYASSSFNLNHNRIKNAPEELKHDFRSYGTTSRRGLWKRFISAIKNGCESEWDAEEDNYPSPPEDDDEEDSESGPEEQLSLSAGKDKGKKLIQTGNKGKERETGINMVEDSFMPSTESIQPQHTTCPFCATALKTPLPPRIYMLTNLLTSAESQAFGQEAFTKLQLELCELHGQGSQWNLPWIPQDIDFNTLTVRVTSLADQLQGIAMTPNSNILFLHYSLSLNKAATTLLPAFDPLTARESHAGYYGERGLQLILSVLKDLFLLEAQEHTHSSSSNIFTAIWLIQNDLNCTATEAYQYWTQSRKHGELFNTNMLDEETARHPIKAEANAEAEASVLTCMYNFGTETFVDGKGNSQERIVIDDN</sequence>
<feature type="compositionally biased region" description="Pro residues" evidence="1">
    <location>
        <begin position="137"/>
        <end position="153"/>
    </location>
</feature>
<dbReference type="AlphaFoldDB" id="A0A0C9UR03"/>
<feature type="compositionally biased region" description="Acidic residues" evidence="1">
    <location>
        <begin position="557"/>
        <end position="581"/>
    </location>
</feature>
<accession>A0A0C9UR03</accession>
<gene>
    <name evidence="2" type="ORF">M422DRAFT_251105</name>
</gene>
<proteinExistence type="predicted"/>
<feature type="region of interest" description="Disordered" evidence="1">
    <location>
        <begin position="102"/>
        <end position="158"/>
    </location>
</feature>
<evidence type="ECO:0008006" key="4">
    <source>
        <dbReference type="Google" id="ProtNLM"/>
    </source>
</evidence>
<reference evidence="2 3" key="1">
    <citation type="submission" date="2014-06" db="EMBL/GenBank/DDBJ databases">
        <title>Evolutionary Origins and Diversification of the Mycorrhizal Mutualists.</title>
        <authorList>
            <consortium name="DOE Joint Genome Institute"/>
            <consortium name="Mycorrhizal Genomics Consortium"/>
            <person name="Kohler A."/>
            <person name="Kuo A."/>
            <person name="Nagy L.G."/>
            <person name="Floudas D."/>
            <person name="Copeland A."/>
            <person name="Barry K.W."/>
            <person name="Cichocki N."/>
            <person name="Veneault-Fourrey C."/>
            <person name="LaButti K."/>
            <person name="Lindquist E.A."/>
            <person name="Lipzen A."/>
            <person name="Lundell T."/>
            <person name="Morin E."/>
            <person name="Murat C."/>
            <person name="Riley R."/>
            <person name="Ohm R."/>
            <person name="Sun H."/>
            <person name="Tunlid A."/>
            <person name="Henrissat B."/>
            <person name="Grigoriev I.V."/>
            <person name="Hibbett D.S."/>
            <person name="Martin F."/>
        </authorList>
    </citation>
    <scope>NUCLEOTIDE SEQUENCE [LARGE SCALE GENOMIC DNA]</scope>
    <source>
        <strain evidence="2 3">SS14</strain>
    </source>
</reference>
<dbReference type="OrthoDB" id="128308at2759"/>
<feature type="compositionally biased region" description="Polar residues" evidence="1">
    <location>
        <begin position="102"/>
        <end position="121"/>
    </location>
</feature>
<protein>
    <recommendedName>
        <fullName evidence="4">Restriction of telomere capping protein 4</fullName>
    </recommendedName>
</protein>
<feature type="region of interest" description="Disordered" evidence="1">
    <location>
        <begin position="414"/>
        <end position="463"/>
    </location>
</feature>
<keyword evidence="3" id="KW-1185">Reference proteome</keyword>